<proteinExistence type="predicted"/>
<dbReference type="RefSeq" id="WP_045608845.1">
    <property type="nucleotide sequence ID" value="NZ_CP009467.1"/>
</dbReference>
<dbReference type="AlphaFoldDB" id="A0A8B3DEU3"/>
<evidence type="ECO:0000313" key="2">
    <source>
        <dbReference type="Proteomes" id="UP000253437"/>
    </source>
</evidence>
<dbReference type="EMBL" id="QOUW02000172">
    <property type="protein sequence ID" value="RIW02672.1"/>
    <property type="molecule type" value="Genomic_DNA"/>
</dbReference>
<organism evidence="1 2">
    <name type="scientific">Vibrio harveyi</name>
    <name type="common">Beneckea harveyi</name>
    <dbReference type="NCBI Taxonomy" id="669"/>
    <lineage>
        <taxon>Bacteria</taxon>
        <taxon>Pseudomonadati</taxon>
        <taxon>Pseudomonadota</taxon>
        <taxon>Gammaproteobacteria</taxon>
        <taxon>Vibrionales</taxon>
        <taxon>Vibrionaceae</taxon>
        <taxon>Vibrio</taxon>
    </lineage>
</organism>
<evidence type="ECO:0000313" key="1">
    <source>
        <dbReference type="EMBL" id="RIW02672.1"/>
    </source>
</evidence>
<name>A0A8B3DEU3_VIBHA</name>
<comment type="caution">
    <text evidence="1">The sequence shown here is derived from an EMBL/GenBank/DDBJ whole genome shotgun (WGS) entry which is preliminary data.</text>
</comment>
<reference evidence="1 2" key="1">
    <citation type="submission" date="2018-08" db="EMBL/GenBank/DDBJ databases">
        <title>Vibrio harveyi strains pathogenic to white snook Centropomus viridis Lockington (1877) and potential probiotic bacteria.</title>
        <authorList>
            <person name="Soto-Rodriguez S."/>
            <person name="Gomez-Gil B."/>
            <person name="Lozano-Olvera R."/>
        </authorList>
    </citation>
    <scope>NUCLEOTIDE SEQUENCE [LARGE SCALE GENOMIC DNA]</scope>
    <source>
        <strain evidence="1 2">CAIM 1508</strain>
    </source>
</reference>
<protein>
    <submittedName>
        <fullName evidence="1">Uncharacterized protein</fullName>
    </submittedName>
</protein>
<dbReference type="Proteomes" id="UP000253437">
    <property type="component" value="Unassembled WGS sequence"/>
</dbReference>
<sequence length="71" mass="8165">MLVELEFLDSTRTRINEKSLTYKDTAVIPNVGDRVSLENSLWIVSKRDFIYLSGEDGFPDLVVSCWVEPRT</sequence>
<accession>A0A8B3DEU3</accession>
<gene>
    <name evidence="1" type="ORF">DS957_025035</name>
</gene>